<dbReference type="GO" id="GO:0043565">
    <property type="term" value="F:sequence-specific DNA binding"/>
    <property type="evidence" value="ECO:0007669"/>
    <property type="project" value="InterPro"/>
</dbReference>
<evidence type="ECO:0000256" key="1">
    <source>
        <dbReference type="ARBA" id="ARBA00018672"/>
    </source>
</evidence>
<dbReference type="InterPro" id="IPR011006">
    <property type="entry name" value="CheY-like_superfamily"/>
</dbReference>
<evidence type="ECO:0000256" key="5">
    <source>
        <dbReference type="ARBA" id="ARBA00024867"/>
    </source>
</evidence>
<evidence type="ECO:0000256" key="6">
    <source>
        <dbReference type="PROSITE-ProRule" id="PRU00169"/>
    </source>
</evidence>
<dbReference type="Pfam" id="PF12833">
    <property type="entry name" value="HTH_18"/>
    <property type="match status" value="1"/>
</dbReference>
<dbReference type="PANTHER" id="PTHR43280">
    <property type="entry name" value="ARAC-FAMILY TRANSCRIPTIONAL REGULATOR"/>
    <property type="match status" value="1"/>
</dbReference>
<dbReference type="InterPro" id="IPR018062">
    <property type="entry name" value="HTH_AraC-typ_CS"/>
</dbReference>
<dbReference type="InterPro" id="IPR020449">
    <property type="entry name" value="Tscrpt_reg_AraC-type_HTH"/>
</dbReference>
<keyword evidence="4" id="KW-0804">Transcription</keyword>
<evidence type="ECO:0000256" key="2">
    <source>
        <dbReference type="ARBA" id="ARBA00023015"/>
    </source>
</evidence>
<dbReference type="PROSITE" id="PS50110">
    <property type="entry name" value="RESPONSE_REGULATORY"/>
    <property type="match status" value="1"/>
</dbReference>
<dbReference type="Proteomes" id="UP000184386">
    <property type="component" value="Unassembled WGS sequence"/>
</dbReference>
<keyword evidence="3 9" id="KW-0238">DNA-binding</keyword>
<dbReference type="Pfam" id="PF00072">
    <property type="entry name" value="Response_reg"/>
    <property type="match status" value="1"/>
</dbReference>
<evidence type="ECO:0000259" key="7">
    <source>
        <dbReference type="PROSITE" id="PS01124"/>
    </source>
</evidence>
<dbReference type="Gene3D" id="1.10.10.60">
    <property type="entry name" value="Homeodomain-like"/>
    <property type="match status" value="2"/>
</dbReference>
<dbReference type="InterPro" id="IPR001789">
    <property type="entry name" value="Sig_transdc_resp-reg_receiver"/>
</dbReference>
<organism evidence="9 10">
    <name type="scientific">Anaerocolumna jejuensis DSM 15929</name>
    <dbReference type="NCBI Taxonomy" id="1121322"/>
    <lineage>
        <taxon>Bacteria</taxon>
        <taxon>Bacillati</taxon>
        <taxon>Bacillota</taxon>
        <taxon>Clostridia</taxon>
        <taxon>Lachnospirales</taxon>
        <taxon>Lachnospiraceae</taxon>
        <taxon>Anaerocolumna</taxon>
    </lineage>
</organism>
<dbReference type="Gene3D" id="3.40.50.2300">
    <property type="match status" value="1"/>
</dbReference>
<evidence type="ECO:0000313" key="10">
    <source>
        <dbReference type="Proteomes" id="UP000184386"/>
    </source>
</evidence>
<protein>
    <recommendedName>
        <fullName evidence="1">Stage 0 sporulation protein A homolog</fullName>
    </recommendedName>
</protein>
<evidence type="ECO:0000259" key="8">
    <source>
        <dbReference type="PROSITE" id="PS50110"/>
    </source>
</evidence>
<dbReference type="PANTHER" id="PTHR43280:SF2">
    <property type="entry name" value="HTH-TYPE TRANSCRIPTIONAL REGULATOR EXSA"/>
    <property type="match status" value="1"/>
</dbReference>
<dbReference type="CDD" id="cd17536">
    <property type="entry name" value="REC_YesN-like"/>
    <property type="match status" value="1"/>
</dbReference>
<dbReference type="InterPro" id="IPR009057">
    <property type="entry name" value="Homeodomain-like_sf"/>
</dbReference>
<dbReference type="PROSITE" id="PS00041">
    <property type="entry name" value="HTH_ARAC_FAMILY_1"/>
    <property type="match status" value="1"/>
</dbReference>
<dbReference type="SMART" id="SM00342">
    <property type="entry name" value="HTH_ARAC"/>
    <property type="match status" value="1"/>
</dbReference>
<feature type="modified residue" description="4-aspartylphosphate" evidence="6">
    <location>
        <position position="59"/>
    </location>
</feature>
<dbReference type="GO" id="GO:0003700">
    <property type="term" value="F:DNA-binding transcription factor activity"/>
    <property type="evidence" value="ECO:0007669"/>
    <property type="project" value="InterPro"/>
</dbReference>
<sequence>MIDEVQLRVIVADDEAMQRNVLKEIIRKLCPSFEVIACSNGKEVYDILIKEPVDIVLTDIRMPVMGGMELIKMMSKACPRTKIILISAYQEFEYAQKAIKYKVVEYLIKPFRTSEVQKVLQKVQSEIQKENENESSMNKYQLLAMKAKKQEEDNLLQDILNGNPQAIKTNEVKYGILQEFGTVALLRWKTGILDSQKVYNTLSEQQQSTLMKHISFLFPNMFFVSQANDFNKSVHKAALLLPKETALEISQKLEYCLKQLQQDNIIFWAGLSNTKLCLAEAASEALAQAEEMLAFYFYEEEGGVFSFDKMHTIMDIPAKSMSSYENQLHRAIHNSDANQMNNMVEDMKTALIKESRCYPNKIKHRVSSIIVLLLKELENKISQEQFDQLLNQSYKMYAECDSFNQLFEISKHLLGQAIQYSGQKVNQPDIVDECITYIKAHLDSDLSLQRVAEHVHFHPNYLSGKLKEKTGLPYSVYVLKLRMELACRLLMDTNDKIQEIALQCGFHDSNYFNRMFRREYSISPEQYRKAHKKW</sequence>
<reference evidence="9 10" key="1">
    <citation type="submission" date="2016-11" db="EMBL/GenBank/DDBJ databases">
        <authorList>
            <person name="Jaros S."/>
            <person name="Januszkiewicz K."/>
            <person name="Wedrychowicz H."/>
        </authorList>
    </citation>
    <scope>NUCLEOTIDE SEQUENCE [LARGE SCALE GENOMIC DNA]</scope>
    <source>
        <strain evidence="9 10">DSM 15929</strain>
    </source>
</reference>
<evidence type="ECO:0000256" key="3">
    <source>
        <dbReference type="ARBA" id="ARBA00023125"/>
    </source>
</evidence>
<dbReference type="SMART" id="SM00448">
    <property type="entry name" value="REC"/>
    <property type="match status" value="1"/>
</dbReference>
<keyword evidence="10" id="KW-1185">Reference proteome</keyword>
<dbReference type="AlphaFoldDB" id="A0A1M6KCT4"/>
<dbReference type="PRINTS" id="PR00032">
    <property type="entry name" value="HTHARAC"/>
</dbReference>
<dbReference type="STRING" id="1121322.SAMN02745136_00405"/>
<evidence type="ECO:0000256" key="4">
    <source>
        <dbReference type="ARBA" id="ARBA00023163"/>
    </source>
</evidence>
<dbReference type="SUPFAM" id="SSF46689">
    <property type="entry name" value="Homeodomain-like"/>
    <property type="match status" value="2"/>
</dbReference>
<feature type="domain" description="HTH araC/xylS-type" evidence="7">
    <location>
        <begin position="432"/>
        <end position="530"/>
    </location>
</feature>
<dbReference type="SUPFAM" id="SSF52172">
    <property type="entry name" value="CheY-like"/>
    <property type="match status" value="1"/>
</dbReference>
<feature type="domain" description="Response regulatory" evidence="8">
    <location>
        <begin position="8"/>
        <end position="124"/>
    </location>
</feature>
<dbReference type="PROSITE" id="PS01124">
    <property type="entry name" value="HTH_ARAC_FAMILY_2"/>
    <property type="match status" value="1"/>
</dbReference>
<dbReference type="InterPro" id="IPR018060">
    <property type="entry name" value="HTH_AraC"/>
</dbReference>
<dbReference type="RefSeq" id="WP_073272413.1">
    <property type="nucleotide sequence ID" value="NZ_FRAC01000006.1"/>
</dbReference>
<keyword evidence="2" id="KW-0805">Transcription regulation</keyword>
<gene>
    <name evidence="9" type="ORF">SAMN02745136_00405</name>
</gene>
<name>A0A1M6KCT4_9FIRM</name>
<comment type="function">
    <text evidence="5">May play the central regulatory role in sporulation. It may be an element of the effector pathway responsible for the activation of sporulation genes in response to nutritional stress. Spo0A may act in concert with spo0H (a sigma factor) to control the expression of some genes that are critical to the sporulation process.</text>
</comment>
<dbReference type="GO" id="GO:0000160">
    <property type="term" value="P:phosphorelay signal transduction system"/>
    <property type="evidence" value="ECO:0007669"/>
    <property type="project" value="InterPro"/>
</dbReference>
<keyword evidence="6" id="KW-0597">Phosphoprotein</keyword>
<dbReference type="OrthoDB" id="324626at2"/>
<proteinExistence type="predicted"/>
<dbReference type="EMBL" id="FRAC01000006">
    <property type="protein sequence ID" value="SHJ56750.1"/>
    <property type="molecule type" value="Genomic_DNA"/>
</dbReference>
<evidence type="ECO:0000313" key="9">
    <source>
        <dbReference type="EMBL" id="SHJ56750.1"/>
    </source>
</evidence>
<accession>A0A1M6KCT4</accession>